<dbReference type="EMBL" id="VNKQ01000006">
    <property type="protein sequence ID" value="KAG0650143.1"/>
    <property type="molecule type" value="Genomic_DNA"/>
</dbReference>
<evidence type="ECO:0000313" key="3">
    <source>
        <dbReference type="EMBL" id="KAG0650143.1"/>
    </source>
</evidence>
<sequence>MPSTRENIIDFLYDVKSTAFHAKRDKEILDKYPFNPFIRPGTSLGDAADWQGALIGHALPGGIVTRGAFEELAAEIIDRLTKIVASAGQIQGLWYDIHGAMCVEGIDDVEFELLRRIREVIGPDVLVSASMDLHGNVSRELAHQTDLITCYRTAPHVDVIETRERACRNLVDLLARGSKQPFKAWVPIPVLLPGEQTSTRVEPALHIYDAVPKIESLKGVIDAAIWVGYAWADEPRNRAAIVVTGWDRTAVSSGAESLAHTFWDAHQNFEFVAKTGSFGECLDTALSSSAHPYFISDSGDNPTAGGSGDMTWGLTKLLARPEFKQASGPTVIYASVPGPKAIQVAIEAGIGATVTVTAGAEIDNIHAGPITMTGRVHSIKHGDTHARVEVVLQVGSVFAILTELRKPYHHESDFTELNIQPRSADIVIVKIGYLEPELYDMAADWMLGLTPGGVDQKLERLGHHRIRRPMWPFDKTFEKQPDLTARIISPSNEPLSGPDE</sequence>
<dbReference type="InterPro" id="IPR015995">
    <property type="entry name" value="MlrC_N"/>
</dbReference>
<feature type="domain" description="Microcystin LR degradation protein MlrC N-terminal" evidence="2">
    <location>
        <begin position="17"/>
        <end position="286"/>
    </location>
</feature>
<reference evidence="3" key="1">
    <citation type="submission" date="2019-07" db="EMBL/GenBank/DDBJ databases">
        <title>Hyphodiscus hymeniophilus genome sequencing and assembly.</title>
        <authorList>
            <person name="Kramer G."/>
            <person name="Nodwell J."/>
        </authorList>
    </citation>
    <scope>NUCLEOTIDE SEQUENCE</scope>
    <source>
        <strain evidence="3">ATCC 34498</strain>
    </source>
</reference>
<name>A0A9P7AXY5_9HELO</name>
<evidence type="ECO:0000259" key="1">
    <source>
        <dbReference type="Pfam" id="PF07171"/>
    </source>
</evidence>
<dbReference type="PIRSF" id="PIRSF012702">
    <property type="entry name" value="UCP012702"/>
    <property type="match status" value="1"/>
</dbReference>
<dbReference type="Pfam" id="PF07171">
    <property type="entry name" value="MlrC_C"/>
    <property type="match status" value="1"/>
</dbReference>
<protein>
    <submittedName>
        <fullName evidence="3">Microcystinase C</fullName>
    </submittedName>
</protein>
<proteinExistence type="predicted"/>
<dbReference type="OrthoDB" id="4131805at2759"/>
<organism evidence="3 4">
    <name type="scientific">Hyphodiscus hymeniophilus</name>
    <dbReference type="NCBI Taxonomy" id="353542"/>
    <lineage>
        <taxon>Eukaryota</taxon>
        <taxon>Fungi</taxon>
        <taxon>Dikarya</taxon>
        <taxon>Ascomycota</taxon>
        <taxon>Pezizomycotina</taxon>
        <taxon>Leotiomycetes</taxon>
        <taxon>Helotiales</taxon>
        <taxon>Hyphodiscaceae</taxon>
        <taxon>Hyphodiscus</taxon>
    </lineage>
</organism>
<feature type="domain" description="Microcystin LR degradation protein MlrC C-terminal" evidence="1">
    <location>
        <begin position="295"/>
        <end position="465"/>
    </location>
</feature>
<evidence type="ECO:0000313" key="4">
    <source>
        <dbReference type="Proteomes" id="UP000785200"/>
    </source>
</evidence>
<dbReference type="Proteomes" id="UP000785200">
    <property type="component" value="Unassembled WGS sequence"/>
</dbReference>
<evidence type="ECO:0000259" key="2">
    <source>
        <dbReference type="Pfam" id="PF07364"/>
    </source>
</evidence>
<dbReference type="AlphaFoldDB" id="A0A9P7AXY5"/>
<comment type="caution">
    <text evidence="3">The sequence shown here is derived from an EMBL/GenBank/DDBJ whole genome shotgun (WGS) entry which is preliminary data.</text>
</comment>
<dbReference type="Pfam" id="PF07364">
    <property type="entry name" value="DUF1485"/>
    <property type="match status" value="1"/>
</dbReference>
<dbReference type="InterPro" id="IPR009197">
    <property type="entry name" value="MlrC"/>
</dbReference>
<accession>A0A9P7AXY5</accession>
<dbReference type="InterPro" id="IPR010799">
    <property type="entry name" value="MlrC_C"/>
</dbReference>
<keyword evidence="4" id="KW-1185">Reference proteome</keyword>
<gene>
    <name evidence="3" type="ORF">D0Z07_2938</name>
</gene>